<feature type="compositionally biased region" description="Low complexity" evidence="13">
    <location>
        <begin position="1508"/>
        <end position="1519"/>
    </location>
</feature>
<feature type="compositionally biased region" description="Polar residues" evidence="13">
    <location>
        <begin position="353"/>
        <end position="370"/>
    </location>
</feature>
<feature type="compositionally biased region" description="Polar residues" evidence="13">
    <location>
        <begin position="565"/>
        <end position="589"/>
    </location>
</feature>
<keyword evidence="3" id="KW-0963">Cytoplasm</keyword>
<proteinExistence type="predicted"/>
<dbReference type="Gene3D" id="2.30.42.10">
    <property type="match status" value="1"/>
</dbReference>
<dbReference type="Pfam" id="PF00595">
    <property type="entry name" value="PDZ"/>
    <property type="match status" value="1"/>
</dbReference>
<keyword evidence="7" id="KW-0770">Synapse</keyword>
<evidence type="ECO:0000256" key="4">
    <source>
        <dbReference type="ARBA" id="ARBA00022553"/>
    </source>
</evidence>
<evidence type="ECO:0000259" key="14">
    <source>
        <dbReference type="PROSITE" id="PS50105"/>
    </source>
</evidence>
<feature type="compositionally biased region" description="Low complexity" evidence="13">
    <location>
        <begin position="131"/>
        <end position="143"/>
    </location>
</feature>
<dbReference type="EMBL" id="NJHN03000115">
    <property type="protein sequence ID" value="KAH9414018.1"/>
    <property type="molecule type" value="Genomic_DNA"/>
</dbReference>
<dbReference type="PROSITE" id="PS50106">
    <property type="entry name" value="PDZ"/>
    <property type="match status" value="1"/>
</dbReference>
<accession>A0ABQ8IUL9</accession>
<feature type="region of interest" description="Disordered" evidence="13">
    <location>
        <begin position="531"/>
        <end position="589"/>
    </location>
</feature>
<feature type="compositionally biased region" description="Polar residues" evidence="13">
    <location>
        <begin position="532"/>
        <end position="543"/>
    </location>
</feature>
<evidence type="ECO:0000259" key="15">
    <source>
        <dbReference type="PROSITE" id="PS50106"/>
    </source>
</evidence>
<feature type="compositionally biased region" description="Polar residues" evidence="13">
    <location>
        <begin position="236"/>
        <end position="252"/>
    </location>
</feature>
<feature type="compositionally biased region" description="Polar residues" evidence="13">
    <location>
        <begin position="440"/>
        <end position="458"/>
    </location>
</feature>
<dbReference type="InterPro" id="IPR001478">
    <property type="entry name" value="PDZ"/>
</dbReference>
<feature type="compositionally biased region" description="Polar residues" evidence="13">
    <location>
        <begin position="1303"/>
        <end position="1322"/>
    </location>
</feature>
<dbReference type="InterPro" id="IPR013761">
    <property type="entry name" value="SAM/pointed_sf"/>
</dbReference>
<dbReference type="PANTHER" id="PTHR16154">
    <property type="entry name" value="NEURABIN"/>
    <property type="match status" value="1"/>
</dbReference>
<feature type="region of interest" description="Disordered" evidence="13">
    <location>
        <begin position="1203"/>
        <end position="1227"/>
    </location>
</feature>
<feature type="region of interest" description="Disordered" evidence="13">
    <location>
        <begin position="296"/>
        <end position="317"/>
    </location>
</feature>
<dbReference type="InterPro" id="IPR040645">
    <property type="entry name" value="Neurabin-1/2_PDZ"/>
</dbReference>
<dbReference type="InterPro" id="IPR001660">
    <property type="entry name" value="SAM"/>
</dbReference>
<evidence type="ECO:0000256" key="13">
    <source>
        <dbReference type="SAM" id="MobiDB-lite"/>
    </source>
</evidence>
<feature type="region of interest" description="Disordered" evidence="13">
    <location>
        <begin position="33"/>
        <end position="56"/>
    </location>
</feature>
<dbReference type="SUPFAM" id="SSF50156">
    <property type="entry name" value="PDZ domain-like"/>
    <property type="match status" value="1"/>
</dbReference>
<evidence type="ECO:0000256" key="9">
    <source>
        <dbReference type="ARBA" id="ARBA00023203"/>
    </source>
</evidence>
<keyword evidence="5" id="KW-0221">Differentiation</keyword>
<feature type="region of interest" description="Disordered" evidence="13">
    <location>
        <begin position="440"/>
        <end position="461"/>
    </location>
</feature>
<feature type="region of interest" description="Disordered" evidence="13">
    <location>
        <begin position="107"/>
        <end position="148"/>
    </location>
</feature>
<dbReference type="InterPro" id="IPR036034">
    <property type="entry name" value="PDZ_sf"/>
</dbReference>
<reference evidence="16 17" key="2">
    <citation type="journal article" date="2022" name="Mol. Biol. Evol.">
        <title>Comparative Genomics Reveals Insights into the Divergent Evolution of Astigmatic Mites and Household Pest Adaptations.</title>
        <authorList>
            <person name="Xiong Q."/>
            <person name="Wan A.T."/>
            <person name="Liu X."/>
            <person name="Fung C.S."/>
            <person name="Xiao X."/>
            <person name="Malainual N."/>
            <person name="Hou J."/>
            <person name="Wang L."/>
            <person name="Wang M."/>
            <person name="Yang K.Y."/>
            <person name="Cui Y."/>
            <person name="Leung E.L."/>
            <person name="Nong W."/>
            <person name="Shin S.K."/>
            <person name="Au S.W."/>
            <person name="Jeong K.Y."/>
            <person name="Chew F.T."/>
            <person name="Hui J.H."/>
            <person name="Leung T.F."/>
            <person name="Tungtrongchitr A."/>
            <person name="Zhong N."/>
            <person name="Liu Z."/>
            <person name="Tsui S.K."/>
        </authorList>
    </citation>
    <scope>NUCLEOTIDE SEQUENCE [LARGE SCALE GENOMIC DNA]</scope>
    <source>
        <strain evidence="16">Derp</strain>
    </source>
</reference>
<feature type="coiled-coil region" evidence="12">
    <location>
        <begin position="1062"/>
        <end position="1202"/>
    </location>
</feature>
<evidence type="ECO:0000256" key="8">
    <source>
        <dbReference type="ARBA" id="ARBA00023054"/>
    </source>
</evidence>
<reference evidence="16 17" key="1">
    <citation type="journal article" date="2018" name="J. Allergy Clin. Immunol.">
        <title>High-quality assembly of Dermatophagoides pteronyssinus genome and transcriptome reveals a wide range of novel allergens.</title>
        <authorList>
            <person name="Liu X.Y."/>
            <person name="Yang K.Y."/>
            <person name="Wang M.Q."/>
            <person name="Kwok J.S."/>
            <person name="Zeng X."/>
            <person name="Yang Z."/>
            <person name="Xiao X.J."/>
            <person name="Lau C.P."/>
            <person name="Li Y."/>
            <person name="Huang Z.M."/>
            <person name="Ba J.G."/>
            <person name="Yim A.K."/>
            <person name="Ouyang C.Y."/>
            <person name="Ngai S.M."/>
            <person name="Chan T.F."/>
            <person name="Leung E.L."/>
            <person name="Liu L."/>
            <person name="Liu Z.G."/>
            <person name="Tsui S.K."/>
        </authorList>
    </citation>
    <scope>NUCLEOTIDE SEQUENCE [LARGE SCALE GENOMIC DNA]</scope>
    <source>
        <strain evidence="16">Derp</strain>
    </source>
</reference>
<evidence type="ECO:0000256" key="11">
    <source>
        <dbReference type="ARBA" id="ARBA00034103"/>
    </source>
</evidence>
<evidence type="ECO:0000256" key="10">
    <source>
        <dbReference type="ARBA" id="ARBA00023212"/>
    </source>
</evidence>
<dbReference type="Pfam" id="PF07647">
    <property type="entry name" value="SAM_2"/>
    <property type="match status" value="1"/>
</dbReference>
<keyword evidence="2" id="KW-0217">Developmental protein</keyword>
<organism evidence="16 17">
    <name type="scientific">Dermatophagoides pteronyssinus</name>
    <name type="common">European house dust mite</name>
    <dbReference type="NCBI Taxonomy" id="6956"/>
    <lineage>
        <taxon>Eukaryota</taxon>
        <taxon>Metazoa</taxon>
        <taxon>Ecdysozoa</taxon>
        <taxon>Arthropoda</taxon>
        <taxon>Chelicerata</taxon>
        <taxon>Arachnida</taxon>
        <taxon>Acari</taxon>
        <taxon>Acariformes</taxon>
        <taxon>Sarcoptiformes</taxon>
        <taxon>Astigmata</taxon>
        <taxon>Psoroptidia</taxon>
        <taxon>Analgoidea</taxon>
        <taxon>Pyroglyphidae</taxon>
        <taxon>Dermatophagoidinae</taxon>
        <taxon>Dermatophagoides</taxon>
    </lineage>
</organism>
<gene>
    <name evidence="16" type="primary">PPP1R9A</name>
    <name evidence="16" type="ORF">DERP_012398</name>
</gene>
<dbReference type="SUPFAM" id="SSF47769">
    <property type="entry name" value="SAM/Pointed domain"/>
    <property type="match status" value="1"/>
</dbReference>
<feature type="region of interest" description="Disordered" evidence="13">
    <location>
        <begin position="186"/>
        <end position="252"/>
    </location>
</feature>
<dbReference type="PANTHER" id="PTHR16154:SF6">
    <property type="entry name" value="SPINOPHILIN, ISOFORM J"/>
    <property type="match status" value="1"/>
</dbReference>
<keyword evidence="10" id="KW-0206">Cytoskeleton</keyword>
<feature type="region of interest" description="Disordered" evidence="13">
    <location>
        <begin position="344"/>
        <end position="380"/>
    </location>
</feature>
<dbReference type="SMART" id="SM00228">
    <property type="entry name" value="PDZ"/>
    <property type="match status" value="1"/>
</dbReference>
<feature type="region of interest" description="Disordered" evidence="13">
    <location>
        <begin position="1499"/>
        <end position="1519"/>
    </location>
</feature>
<evidence type="ECO:0000256" key="5">
    <source>
        <dbReference type="ARBA" id="ARBA00022782"/>
    </source>
</evidence>
<evidence type="ECO:0000256" key="12">
    <source>
        <dbReference type="SAM" id="Coils"/>
    </source>
</evidence>
<feature type="domain" description="PDZ" evidence="15">
    <location>
        <begin position="829"/>
        <end position="917"/>
    </location>
</feature>
<evidence type="ECO:0000256" key="7">
    <source>
        <dbReference type="ARBA" id="ARBA00023018"/>
    </source>
</evidence>
<comment type="caution">
    <text evidence="16">The sequence shown here is derived from an EMBL/GenBank/DDBJ whole genome shotgun (WGS) entry which is preliminary data.</text>
</comment>
<feature type="region of interest" description="Disordered" evidence="13">
    <location>
        <begin position="1285"/>
        <end position="1322"/>
    </location>
</feature>
<keyword evidence="6" id="KW-0524">Neurogenesis</keyword>
<evidence type="ECO:0000256" key="6">
    <source>
        <dbReference type="ARBA" id="ARBA00022902"/>
    </source>
</evidence>
<evidence type="ECO:0000256" key="1">
    <source>
        <dbReference type="ARBA" id="ARBA00004245"/>
    </source>
</evidence>
<keyword evidence="9" id="KW-0009">Actin-binding</keyword>
<name>A0ABQ8IUL9_DERPT</name>
<feature type="region of interest" description="Disordered" evidence="13">
    <location>
        <begin position="738"/>
        <end position="766"/>
    </location>
</feature>
<dbReference type="Proteomes" id="UP000887458">
    <property type="component" value="Unassembled WGS sequence"/>
</dbReference>
<feature type="compositionally biased region" description="Low complexity" evidence="13">
    <location>
        <begin position="201"/>
        <end position="227"/>
    </location>
</feature>
<evidence type="ECO:0000313" key="16">
    <source>
        <dbReference type="EMBL" id="KAH9414018.1"/>
    </source>
</evidence>
<feature type="domain" description="SAM" evidence="14">
    <location>
        <begin position="1543"/>
        <end position="1606"/>
    </location>
</feature>
<dbReference type="CDD" id="cd06790">
    <property type="entry name" value="PDZ_neurabin-like"/>
    <property type="match status" value="1"/>
</dbReference>
<feature type="region of interest" description="Disordered" evidence="13">
    <location>
        <begin position="474"/>
        <end position="500"/>
    </location>
</feature>
<dbReference type="SMART" id="SM00454">
    <property type="entry name" value="SAM"/>
    <property type="match status" value="1"/>
</dbReference>
<feature type="compositionally biased region" description="Low complexity" evidence="13">
    <location>
        <begin position="475"/>
        <end position="495"/>
    </location>
</feature>
<dbReference type="Pfam" id="PF17817">
    <property type="entry name" value="PDZ_5"/>
    <property type="match status" value="1"/>
</dbReference>
<keyword evidence="8 12" id="KW-0175">Coiled coil</keyword>
<keyword evidence="17" id="KW-1185">Reference proteome</keyword>
<feature type="compositionally biased region" description="Polar residues" evidence="13">
    <location>
        <begin position="113"/>
        <end position="130"/>
    </location>
</feature>
<feature type="compositionally biased region" description="Acidic residues" evidence="13">
    <location>
        <begin position="743"/>
        <end position="752"/>
    </location>
</feature>
<feature type="compositionally biased region" description="Low complexity" evidence="13">
    <location>
        <begin position="1285"/>
        <end position="1302"/>
    </location>
</feature>
<evidence type="ECO:0000256" key="2">
    <source>
        <dbReference type="ARBA" id="ARBA00022473"/>
    </source>
</evidence>
<evidence type="ECO:0000256" key="3">
    <source>
        <dbReference type="ARBA" id="ARBA00022490"/>
    </source>
</evidence>
<feature type="compositionally biased region" description="Low complexity" evidence="13">
    <location>
        <begin position="753"/>
        <end position="763"/>
    </location>
</feature>
<dbReference type="Gene3D" id="1.10.150.50">
    <property type="entry name" value="Transcription Factor, Ets-1"/>
    <property type="match status" value="1"/>
</dbReference>
<dbReference type="InterPro" id="IPR043446">
    <property type="entry name" value="Neurabin-like"/>
</dbReference>
<protein>
    <submittedName>
        <fullName evidence="16">Protein phosphatase 1 regulatory</fullName>
    </submittedName>
</protein>
<dbReference type="PROSITE" id="PS50105">
    <property type="entry name" value="SAM_DOMAIN"/>
    <property type="match status" value="1"/>
</dbReference>
<comment type="subcellular location">
    <subcellularLocation>
        <location evidence="1">Cytoplasm</location>
        <location evidence="1">Cytoskeleton</location>
    </subcellularLocation>
    <subcellularLocation>
        <location evidence="11">Synapse</location>
    </subcellularLocation>
</comment>
<evidence type="ECO:0000313" key="17">
    <source>
        <dbReference type="Proteomes" id="UP000887458"/>
    </source>
</evidence>
<keyword evidence="4" id="KW-0597">Phosphoprotein</keyword>
<sequence>MANVRAEILAASRSRTATSTTTGYWKDSINRAANNNNNNNQSTINSIGKNNNNNNNSQTCAIENVAMSSSSSTTTSNLSSTTHGKLNSLKLTFESSAAAAKNVIHGDHHQHHPQTNGSTNGVSGGKTFNRSHSVPTSTSSSNSAGRKLGTKVSQIANLFQSLSPPSSETNLSSSTISTTTSLLNGKLHQQRKSNSLISVNSSTASSSSSTTATATSSSSSTSSTTTTISMKRDSMPNLTNLDQNHNHSKTNGQMINNNIKLIKNRMLNDNNNNNNNDNHKTIIDTGSNIKLNSNNLTNGSTKLSSSTSTTTTPTMTTTTTQPMIKKTAIIVNTNSNLDKRKTRFDDDNFGKHNGNQLPVTTNGSLWNNNNKDYKSKPETLPKTTIRNSSIVRSPPPPIPVVNGVKKTLPTLLQRSESRVSRFNNARAVFERLQSSDSILTTTTSPKTIMNGGINQNDNTNHHVESKPLIKFNSFDSNRLSKSSPSSSVTSADDSSAQQNHNNNHLEEMTNIKVSQVKSLFQQSTKDIKHQISNENITNHNHSPNIEYDDDDDDKIISNEKESTPPLLSTRQTTNSNASTKENSPVSESEQTIQHHLLLSNKSTIQSCSQDQLLDKIVEQITDPLDKLSNVDLNSCDISGIPDDVNIDECLNNVGVVTDEDAKRLLKEQKTIDNQQQLKNFDFDQNKSMQEKESISIDNNKIIDENDDDEKVKEESELIFIDNIPFHRRKDGEIYMEAPGLPPEEYEDDEEGYLGDSQQQQSDQYDLETGDIITPQRKRNSKVRFSSDPIKVFMTYSAEEYDRRNEEFDPVVASAEYELEKRIEKMDTFTVEIVKGDEGLGFSIIGMGVGADAGIEKLGIFVKTITEGGPVHRDGRIQPNDQIIEVDGKSLVGVTQSYAASVLRSTSGLVRFVIGRERDPANSEIAQLISRSIQSEQQQQQQQMMLMSQQQQQQQRSVLPDSMMYQMMENNEIINQNLISEQSEQDDQQFEMLQHQQSKSQQQMHPIEENFIQQQQQQQQFADLQQSSTTTTTTIPVNKSSQMNDQMNVSYIQQQHLQSLRDIDMLKRNIIEWQLKYSSLTDEICKIKQKSDSKIYELQKQLEDEMVQSKEKEAQIVTLQKELDQKNNLFNEFKQQYSLLEKKYVKMKKLVKDLQQREQDLLQKDQIFQQVFDDEKQQSTSMIDSLQERITRLEQQIAEKFESKVFDKESGSENENDENSCSIDDQTSKADRSFNEAISQSENISLLDISYSKQKAELVSRGSLANRQPPSSNIIKKNSSLSSLTKTWSNNDLNSESSDNNESTIAQTEFPTTSTPKSSIMDESTSIGKCSNLISNPSSCSSSSSSPSRSQAKMICQQAAAAILAKNANLNSSPTSINVASRFGLRNSNVSDNIPQQQQQQQHQHYIESPLLMHDNLSSELMPSSLNNRYLSPSLSSTATTTSMPSPVRSMIDNLQTSTISSSSGSLISPNSVTFDNDDLISMNTYSGCNQSVDDMNYSQHSSYYPNESSTSNTSATNTLSSCHQQNSLPCVNTFPNSLSVTDWSVLDVVEFLNQIHLGSYGKSFQDQNITGVRFIQLDSAQLKALGIVNSGDRQLLKKKIKEFRQLLDKDKKEHKVRDGKIHFRNAFK</sequence>